<evidence type="ECO:0000313" key="13">
    <source>
        <dbReference type="RefSeq" id="XP_021844299.1"/>
    </source>
</evidence>
<evidence type="ECO:0000256" key="7">
    <source>
        <dbReference type="RuleBase" id="RU367076"/>
    </source>
</evidence>
<evidence type="ECO:0000256" key="5">
    <source>
        <dbReference type="ARBA" id="ARBA00023163"/>
    </source>
</evidence>
<evidence type="ECO:0000256" key="8">
    <source>
        <dbReference type="SAM" id="MobiDB-lite"/>
    </source>
</evidence>
<dbReference type="GO" id="GO:0006351">
    <property type="term" value="P:DNA-templated transcription"/>
    <property type="evidence" value="ECO:0007669"/>
    <property type="project" value="InterPro"/>
</dbReference>
<dbReference type="GO" id="GO:0005666">
    <property type="term" value="C:RNA polymerase III complex"/>
    <property type="evidence" value="ECO:0000318"/>
    <property type="project" value="GO_Central"/>
</dbReference>
<evidence type="ECO:0000259" key="10">
    <source>
        <dbReference type="Pfam" id="PF08221"/>
    </source>
</evidence>
<comment type="similarity">
    <text evidence="2 7">Belongs to the eukaryotic RPC3/POLR3C RNA polymerase subunit family.</text>
</comment>
<gene>
    <name evidence="13" type="primary">LOC110784173</name>
</gene>
<dbReference type="PANTHER" id="PTHR12949:SF0">
    <property type="entry name" value="DNA-DIRECTED RNA POLYMERASE III SUBUNIT RPC3"/>
    <property type="match status" value="1"/>
</dbReference>
<dbReference type="FunFam" id="1.10.10.10:FF:000420">
    <property type="entry name" value="RNA polymerase III subunit, putative"/>
    <property type="match status" value="1"/>
</dbReference>
<dbReference type="PANTHER" id="PTHR12949">
    <property type="entry name" value="RNA POLYMERASE III DNA DIRECTED -RELATED"/>
    <property type="match status" value="1"/>
</dbReference>
<dbReference type="Pfam" id="PF22536">
    <property type="entry name" value="WHD_POLR3C"/>
    <property type="match status" value="1"/>
</dbReference>
<dbReference type="InterPro" id="IPR055207">
    <property type="entry name" value="POLR3C_WHD"/>
</dbReference>
<feature type="domain" description="RNA polymerase III subunit RPC82-related helix-turn-helix" evidence="10">
    <location>
        <begin position="10"/>
        <end position="69"/>
    </location>
</feature>
<dbReference type="AlphaFoldDB" id="A0A9R0JRI0"/>
<comment type="subcellular location">
    <subcellularLocation>
        <location evidence="1 7">Nucleus</location>
    </subcellularLocation>
</comment>
<dbReference type="InterPro" id="IPR008806">
    <property type="entry name" value="RNA_pol_III_Rpc82_C"/>
</dbReference>
<evidence type="ECO:0000259" key="9">
    <source>
        <dbReference type="Pfam" id="PF05645"/>
    </source>
</evidence>
<dbReference type="GeneID" id="110784173"/>
<proteinExistence type="inferred from homology"/>
<sequence>MAALTPYGIKLAVHIITTDFGNLVAKICECILRRGTQSRALISRFTELPQDKVKKCLWVLIQHNCVQAFGLEQEGGARDTTVVVTQYMALFDNIIQRLRFPKFMVTVSMEKDKKGEEILEGLLQHGRLTLTQILDRARARSSVGNQDAHRESFRKLVRGRFVERCPAPEPLISLPTEGEGPAKKGGGRNKIARKEVTLEERALAAAIPMDAERFSISYDQGVDSDEEKSESKSSGLKVGEKRKQHNLEWDNELDINGGKKEPVWRVNFDEFIKRLRIKACVEYARSEYDNVAAVILNSMLEGTQRTTSTVSLSLDSIFEQVIKREEGLTMNLEHLRCSLEQLDFCSEADDVYTINLHEIIKKAQFEEVESIVKKRYGIEAFRMFRSLSNGRPLDTDKISERTFVDKKSTPQILYKLWKDNYIQMEKISTGGPRQTDFFLWRVKKDNLWHQILDELYHAALNLSLRYAHEVDQEREIQNLSMENPPPEVKKRRERLRNVRFLLDSSLMKLDDAVMLFHDFLV</sequence>
<keyword evidence="4 7" id="KW-0240">DNA-directed RNA polymerase</keyword>
<dbReference type="Proteomes" id="UP000813463">
    <property type="component" value="Chromosome 3"/>
</dbReference>
<name>A0A9R0JRI0_SPIOL</name>
<dbReference type="RefSeq" id="XP_021844299.1">
    <property type="nucleotide sequence ID" value="XM_021988607.2"/>
</dbReference>
<feature type="domain" description="RNA polymerase III Rpc82 C -terminal" evidence="9">
    <location>
        <begin position="152"/>
        <end position="336"/>
    </location>
</feature>
<dbReference type="InterPro" id="IPR036388">
    <property type="entry name" value="WH-like_DNA-bd_sf"/>
</dbReference>
<dbReference type="KEGG" id="soe:110784173"/>
<reference evidence="12" key="1">
    <citation type="journal article" date="2021" name="Nat. Commun.">
        <title>Genomic analyses provide insights into spinach domestication and the genetic basis of agronomic traits.</title>
        <authorList>
            <person name="Cai X."/>
            <person name="Sun X."/>
            <person name="Xu C."/>
            <person name="Sun H."/>
            <person name="Wang X."/>
            <person name="Ge C."/>
            <person name="Zhang Z."/>
            <person name="Wang Q."/>
            <person name="Fei Z."/>
            <person name="Jiao C."/>
            <person name="Wang Q."/>
        </authorList>
    </citation>
    <scope>NUCLEOTIDE SEQUENCE [LARGE SCALE GENOMIC DNA]</scope>
    <source>
        <strain evidence="12">cv. Varoflay</strain>
    </source>
</reference>
<evidence type="ECO:0000256" key="1">
    <source>
        <dbReference type="ARBA" id="ARBA00004123"/>
    </source>
</evidence>
<dbReference type="InterPro" id="IPR039748">
    <property type="entry name" value="RPC3"/>
</dbReference>
<feature type="region of interest" description="Disordered" evidence="8">
    <location>
        <begin position="220"/>
        <end position="241"/>
    </location>
</feature>
<dbReference type="InterPro" id="IPR013197">
    <property type="entry name" value="RNA_pol_III_RPC82-rel_HTH"/>
</dbReference>
<evidence type="ECO:0000256" key="2">
    <source>
        <dbReference type="ARBA" id="ARBA00007206"/>
    </source>
</evidence>
<keyword evidence="5 7" id="KW-0804">Transcription</keyword>
<dbReference type="GO" id="GO:0003697">
    <property type="term" value="F:single-stranded DNA binding"/>
    <property type="evidence" value="ECO:0007669"/>
    <property type="project" value="UniProtKB-UniRule"/>
</dbReference>
<evidence type="ECO:0000256" key="3">
    <source>
        <dbReference type="ARBA" id="ARBA00016689"/>
    </source>
</evidence>
<reference evidence="13" key="2">
    <citation type="submission" date="2025-08" db="UniProtKB">
        <authorList>
            <consortium name="RefSeq"/>
        </authorList>
    </citation>
    <scope>IDENTIFICATION</scope>
    <source>
        <tissue evidence="13">Leaf</tissue>
    </source>
</reference>
<keyword evidence="6 7" id="KW-0539">Nucleus</keyword>
<dbReference type="Gene3D" id="1.10.10.10">
    <property type="entry name" value="Winged helix-like DNA-binding domain superfamily/Winged helix DNA-binding domain"/>
    <property type="match status" value="3"/>
</dbReference>
<evidence type="ECO:0000256" key="6">
    <source>
        <dbReference type="ARBA" id="ARBA00023242"/>
    </source>
</evidence>
<dbReference type="FunFam" id="1.10.10.10:FF:000515">
    <property type="entry name" value="DNA-directed RNA polymerase III subunit rpc3"/>
    <property type="match status" value="1"/>
</dbReference>
<feature type="domain" description="DNA-directed RNA polymerase III subunit RPC3 winged-helix" evidence="11">
    <location>
        <begin position="368"/>
        <end position="442"/>
    </location>
</feature>
<protein>
    <recommendedName>
        <fullName evidence="3 7">DNA-directed RNA polymerase III subunit RPC3</fullName>
        <shortName evidence="7">RNA polymerase III subunit C3</shortName>
    </recommendedName>
</protein>
<dbReference type="Pfam" id="PF08221">
    <property type="entry name" value="HTH_9"/>
    <property type="match status" value="1"/>
</dbReference>
<evidence type="ECO:0000259" key="11">
    <source>
        <dbReference type="Pfam" id="PF22536"/>
    </source>
</evidence>
<organism evidence="12 13">
    <name type="scientific">Spinacia oleracea</name>
    <name type="common">Spinach</name>
    <dbReference type="NCBI Taxonomy" id="3562"/>
    <lineage>
        <taxon>Eukaryota</taxon>
        <taxon>Viridiplantae</taxon>
        <taxon>Streptophyta</taxon>
        <taxon>Embryophyta</taxon>
        <taxon>Tracheophyta</taxon>
        <taxon>Spermatophyta</taxon>
        <taxon>Magnoliopsida</taxon>
        <taxon>eudicotyledons</taxon>
        <taxon>Gunneridae</taxon>
        <taxon>Pentapetalae</taxon>
        <taxon>Caryophyllales</taxon>
        <taxon>Chenopodiaceae</taxon>
        <taxon>Chenopodioideae</taxon>
        <taxon>Anserineae</taxon>
        <taxon>Spinacia</taxon>
    </lineage>
</organism>
<comment type="subunit">
    <text evidence="7">Component of the RNA polymerase III (Pol III) complex consisting of 17 subunits.</text>
</comment>
<dbReference type="FunFam" id="1.10.10.10:FF:000218">
    <property type="entry name" value="DNA-directed RNA polymerase III subunit RPC3"/>
    <property type="match status" value="1"/>
</dbReference>
<dbReference type="OrthoDB" id="272392at2759"/>
<dbReference type="Pfam" id="PF05645">
    <property type="entry name" value="RNA_pol_Rpc82"/>
    <property type="match status" value="1"/>
</dbReference>
<comment type="function">
    <text evidence="7">DNA-dependent RNA polymerase catalyzes the transcription of DNA into RNA using the four ribonucleoside triphosphates as substrates. Specific core component of RNA polymerase III which synthesizes small RNAs, such as 5S rRNA and tRNAs.</text>
</comment>
<evidence type="ECO:0000313" key="12">
    <source>
        <dbReference type="Proteomes" id="UP000813463"/>
    </source>
</evidence>
<keyword evidence="12" id="KW-1185">Reference proteome</keyword>
<accession>A0A9R0JRI0</accession>
<evidence type="ECO:0000256" key="4">
    <source>
        <dbReference type="ARBA" id="ARBA00022478"/>
    </source>
</evidence>
<dbReference type="SMR" id="A0A9R0JRI0"/>